<reference evidence="1 2" key="1">
    <citation type="journal article" date="2015" name="Genome Announc.">
        <title>Genome Sequence of Salmonella enterica Phage Det7.</title>
        <authorList>
            <person name="Casjens S.R."/>
            <person name="Jacobs-Sera D."/>
            <person name="Hatfull G.F."/>
            <person name="Hendrix R.W."/>
        </authorList>
    </citation>
    <scope>NUCLEOTIDE SEQUENCE [LARGE SCALE GENOMIC DNA]</scope>
</reference>
<dbReference type="EMBL" id="KP797973">
    <property type="protein sequence ID" value="AJQ20991.1"/>
    <property type="molecule type" value="Genomic_DNA"/>
</dbReference>
<dbReference type="RefSeq" id="YP_009140349.1">
    <property type="nucleotide sequence ID" value="NC_027119.1"/>
</dbReference>
<protein>
    <submittedName>
        <fullName evidence="1">Uncharacterized protein</fullName>
    </submittedName>
</protein>
<evidence type="ECO:0000313" key="2">
    <source>
        <dbReference type="Proteomes" id="UP000032405"/>
    </source>
</evidence>
<evidence type="ECO:0000313" key="1">
    <source>
        <dbReference type="EMBL" id="AJQ20991.1"/>
    </source>
</evidence>
<accession>A0A0C5PQR3</accession>
<dbReference type="Proteomes" id="UP000032405">
    <property type="component" value="Segment"/>
</dbReference>
<sequence>MTQSGYKQYLYDLFMKETDGALHPKKANIVKLHSEGDLSIAYIRKELDLMGIEYEDHITDTRALKRATAIVLHTVTTIMHRHHVSFDDAITPQYHEERWELLKLNGAHSSHKNQLLGMTKEQLVDGVL</sequence>
<dbReference type="KEGG" id="vg:24366717"/>
<gene>
    <name evidence="1" type="primary">172</name>
    <name evidence="1" type="ORF">DET7_172</name>
</gene>
<proteinExistence type="predicted"/>
<dbReference type="GeneID" id="24366717"/>
<name>A0A0C5PQR3_9CAUD</name>
<keyword evidence="2" id="KW-1185">Reference proteome</keyword>
<organism evidence="1 2">
    <name type="scientific">Salmonella phage Det7</name>
    <dbReference type="NCBI Taxonomy" id="454798"/>
    <lineage>
        <taxon>Viruses</taxon>
        <taxon>Duplodnaviria</taxon>
        <taxon>Heunggongvirae</taxon>
        <taxon>Uroviricota</taxon>
        <taxon>Caudoviricetes</taxon>
        <taxon>Pantevenvirales</taxon>
        <taxon>Ackermannviridae</taxon>
        <taxon>Cvivirinae</taxon>
        <taxon>Kuttervirus</taxon>
        <taxon>Kuttervirus Det7</taxon>
    </lineage>
</organism>